<evidence type="ECO:0000256" key="1">
    <source>
        <dbReference type="SAM" id="MobiDB-lite"/>
    </source>
</evidence>
<accession>A0A2V0PH00</accession>
<name>A0A2V0PH00_9CHLO</name>
<feature type="compositionally biased region" description="Low complexity" evidence="1">
    <location>
        <begin position="176"/>
        <end position="188"/>
    </location>
</feature>
<feature type="region of interest" description="Disordered" evidence="1">
    <location>
        <begin position="307"/>
        <end position="349"/>
    </location>
</feature>
<gene>
    <name evidence="2" type="ORF">Rsub_11855</name>
</gene>
<dbReference type="AlphaFoldDB" id="A0A2V0PH00"/>
<keyword evidence="3" id="KW-1185">Reference proteome</keyword>
<feature type="compositionally biased region" description="Low complexity" evidence="1">
    <location>
        <begin position="307"/>
        <end position="321"/>
    </location>
</feature>
<dbReference type="InParanoid" id="A0A2V0PH00"/>
<organism evidence="2 3">
    <name type="scientific">Raphidocelis subcapitata</name>
    <dbReference type="NCBI Taxonomy" id="307507"/>
    <lineage>
        <taxon>Eukaryota</taxon>
        <taxon>Viridiplantae</taxon>
        <taxon>Chlorophyta</taxon>
        <taxon>core chlorophytes</taxon>
        <taxon>Chlorophyceae</taxon>
        <taxon>CS clade</taxon>
        <taxon>Sphaeropleales</taxon>
        <taxon>Selenastraceae</taxon>
        <taxon>Raphidocelis</taxon>
    </lineage>
</organism>
<dbReference type="EMBL" id="BDRX01000144">
    <property type="protein sequence ID" value="GBF99084.1"/>
    <property type="molecule type" value="Genomic_DNA"/>
</dbReference>
<reference evidence="2 3" key="1">
    <citation type="journal article" date="2018" name="Sci. Rep.">
        <title>Raphidocelis subcapitata (=Pseudokirchneriella subcapitata) provides an insight into genome evolution and environmental adaptations in the Sphaeropleales.</title>
        <authorList>
            <person name="Suzuki S."/>
            <person name="Yamaguchi H."/>
            <person name="Nakajima N."/>
            <person name="Kawachi M."/>
        </authorList>
    </citation>
    <scope>NUCLEOTIDE SEQUENCE [LARGE SCALE GENOMIC DNA]</scope>
    <source>
        <strain evidence="2 3">NIES-35</strain>
    </source>
</reference>
<feature type="region of interest" description="Disordered" evidence="1">
    <location>
        <begin position="227"/>
        <end position="284"/>
    </location>
</feature>
<feature type="compositionally biased region" description="Acidic residues" evidence="1">
    <location>
        <begin position="117"/>
        <end position="126"/>
    </location>
</feature>
<proteinExistence type="predicted"/>
<evidence type="ECO:0000313" key="2">
    <source>
        <dbReference type="EMBL" id="GBF99084.1"/>
    </source>
</evidence>
<comment type="caution">
    <text evidence="2">The sequence shown here is derived from an EMBL/GenBank/DDBJ whole genome shotgun (WGS) entry which is preliminary data.</text>
</comment>
<feature type="compositionally biased region" description="Gly residues" evidence="1">
    <location>
        <begin position="189"/>
        <end position="200"/>
    </location>
</feature>
<feature type="compositionally biased region" description="Low complexity" evidence="1">
    <location>
        <begin position="259"/>
        <end position="271"/>
    </location>
</feature>
<feature type="region of interest" description="Disordered" evidence="1">
    <location>
        <begin position="57"/>
        <end position="200"/>
    </location>
</feature>
<protein>
    <submittedName>
        <fullName evidence="2">Uncharacterized protein</fullName>
    </submittedName>
</protein>
<sequence length="450" mass="44813">MQSPTLRYRKLDNVRDLQPPATRLSVPAGSQLRLPQAWIVFKRRSRTAMKRRRGRLEVEIPPAAQTGGGSGSASAAERHAPAKRAKGVRAAGAPAATASGAEPALDLVRSVPPADDGMMEEPEDESTQVALAPQHVPSPATDGASRPAAAPGGQQEPSPAPPLPWRRVAAQRRGHGPAAALAAKPAAGGPQGGRGPLGCSGPGSLYHSQLVRLQQLLGHGAAAAQAPAAEAVPTDSGESGGAAWREQAPQRTSLHARWRGTPAAAARSPGGARRGGGGAGDTDDDEEVAAANLLSMALAAEATEAAAALRPAPPASAACRTPRPPPPARPRPAAAAAPPPDARGRGPAATCATVSPSEVVALVESEAGLRRLAAALPPAAFVAVVGAHEALERAQRAASAAAAAVRAVEGVLAAKLGEAEAARAAAGAAARQLLAHAASLGPVAPGGAGR</sequence>
<dbReference type="Proteomes" id="UP000247498">
    <property type="component" value="Unassembled WGS sequence"/>
</dbReference>
<feature type="compositionally biased region" description="Low complexity" evidence="1">
    <location>
        <begin position="88"/>
        <end position="104"/>
    </location>
</feature>
<evidence type="ECO:0000313" key="3">
    <source>
        <dbReference type="Proteomes" id="UP000247498"/>
    </source>
</evidence>